<evidence type="ECO:0000313" key="1">
    <source>
        <dbReference type="EMBL" id="ABY69369.1"/>
    </source>
</evidence>
<sequence>MSIVAILGNKFRIQKAKLLKGSLVSRRDKKFYSLCLSKG</sequence>
<dbReference type="KEGG" id="apj:APJL_0809"/>
<dbReference type="HOGENOM" id="CLU_3303455_0_0_6"/>
<proteinExistence type="predicted"/>
<dbReference type="EMBL" id="CP000687">
    <property type="protein sequence ID" value="ABY69369.1"/>
    <property type="molecule type" value="Genomic_DNA"/>
</dbReference>
<gene>
    <name evidence="1" type="ordered locus">APJL_0809</name>
</gene>
<evidence type="ECO:0000313" key="2">
    <source>
        <dbReference type="Proteomes" id="UP000008547"/>
    </source>
</evidence>
<accession>B0BP84</accession>
<protein>
    <submittedName>
        <fullName evidence="1">Uncharacterized protein</fullName>
    </submittedName>
</protein>
<reference evidence="1 2" key="1">
    <citation type="journal article" date="2008" name="PLoS ONE">
        <title>Genome biology of Actinobacillus pleuropneumoniae JL03, an isolate of serotype 3 prevalent in China.</title>
        <authorList>
            <person name="Xu Z."/>
            <person name="Zhou Y."/>
            <person name="Li L."/>
            <person name="Zhou R."/>
            <person name="Xiao S."/>
            <person name="Wan Y."/>
            <person name="Zhang S."/>
            <person name="Wang K."/>
            <person name="Li W."/>
            <person name="Li L."/>
            <person name="Jin H."/>
            <person name="Kang M."/>
            <person name="Dalai B."/>
            <person name="Li T."/>
            <person name="Liu L."/>
            <person name="Cheng Y."/>
            <person name="Zhang L."/>
            <person name="Xu T."/>
            <person name="Zheng H."/>
            <person name="Pu S."/>
            <person name="Wang B."/>
            <person name="Gu W."/>
            <person name="Zhang X.L."/>
            <person name="Zhu G.-F."/>
            <person name="Wang S."/>
            <person name="Zhao G.-P."/>
            <person name="Chen H."/>
        </authorList>
    </citation>
    <scope>NUCLEOTIDE SEQUENCE [LARGE SCALE GENOMIC DNA]</scope>
    <source>
        <strain evidence="1 2">JL03</strain>
    </source>
</reference>
<dbReference type="Proteomes" id="UP000008547">
    <property type="component" value="Chromosome"/>
</dbReference>
<organism evidence="1 2">
    <name type="scientific">Actinobacillus pleuropneumoniae serotype 3 (strain JL03)</name>
    <dbReference type="NCBI Taxonomy" id="434271"/>
    <lineage>
        <taxon>Bacteria</taxon>
        <taxon>Pseudomonadati</taxon>
        <taxon>Pseudomonadota</taxon>
        <taxon>Gammaproteobacteria</taxon>
        <taxon>Pasteurellales</taxon>
        <taxon>Pasteurellaceae</taxon>
        <taxon>Actinobacillus</taxon>
    </lineage>
</organism>
<dbReference type="AlphaFoldDB" id="B0BP84"/>
<name>B0BP84_ACTPJ</name>